<sequence length="235" mass="26294">MSDELTATLASIQEFMAGTAQAMPHGVSLGTPFHLADHYETTPPLTAIVSPPMVPTIDDTRLVEDSIPMASLPAKFRMPDIERYSGIGCPKIHLRLYSTIMRAQGIDDVQLLALFPMSLSREQLRDDESWRPSDRGQTSLFLHLSLVGGQKWLDLRSLVHATFIVEEAIAQGLWTDIATSLDKPYIAQTSMHPRPPHPRATTHPLPRPYAQRPARQFTPLGMTMTRAFEKLKTRD</sequence>
<dbReference type="EMBL" id="QGNW01000373">
    <property type="protein sequence ID" value="RVW74237.1"/>
    <property type="molecule type" value="Genomic_DNA"/>
</dbReference>
<protein>
    <submittedName>
        <fullName evidence="2">Uncharacterized protein</fullName>
    </submittedName>
</protein>
<evidence type="ECO:0000256" key="1">
    <source>
        <dbReference type="SAM" id="MobiDB-lite"/>
    </source>
</evidence>
<evidence type="ECO:0000313" key="3">
    <source>
        <dbReference type="Proteomes" id="UP000288805"/>
    </source>
</evidence>
<accession>A0A438GPW7</accession>
<feature type="region of interest" description="Disordered" evidence="1">
    <location>
        <begin position="187"/>
        <end position="216"/>
    </location>
</feature>
<gene>
    <name evidence="2" type="ORF">CK203_051064</name>
</gene>
<comment type="caution">
    <text evidence="2">The sequence shown here is derived from an EMBL/GenBank/DDBJ whole genome shotgun (WGS) entry which is preliminary data.</text>
</comment>
<evidence type="ECO:0000313" key="2">
    <source>
        <dbReference type="EMBL" id="RVW74237.1"/>
    </source>
</evidence>
<proteinExistence type="predicted"/>
<dbReference type="Proteomes" id="UP000288805">
    <property type="component" value="Unassembled WGS sequence"/>
</dbReference>
<name>A0A438GPW7_VITVI</name>
<organism evidence="2 3">
    <name type="scientific">Vitis vinifera</name>
    <name type="common">Grape</name>
    <dbReference type="NCBI Taxonomy" id="29760"/>
    <lineage>
        <taxon>Eukaryota</taxon>
        <taxon>Viridiplantae</taxon>
        <taxon>Streptophyta</taxon>
        <taxon>Embryophyta</taxon>
        <taxon>Tracheophyta</taxon>
        <taxon>Spermatophyta</taxon>
        <taxon>Magnoliopsida</taxon>
        <taxon>eudicotyledons</taxon>
        <taxon>Gunneridae</taxon>
        <taxon>Pentapetalae</taxon>
        <taxon>rosids</taxon>
        <taxon>Vitales</taxon>
        <taxon>Vitaceae</taxon>
        <taxon>Viteae</taxon>
        <taxon>Vitis</taxon>
    </lineage>
</organism>
<reference evidence="2 3" key="1">
    <citation type="journal article" date="2018" name="PLoS Genet.">
        <title>Population sequencing reveals clonal diversity and ancestral inbreeding in the grapevine cultivar Chardonnay.</title>
        <authorList>
            <person name="Roach M.J."/>
            <person name="Johnson D.L."/>
            <person name="Bohlmann J."/>
            <person name="van Vuuren H.J."/>
            <person name="Jones S.J."/>
            <person name="Pretorius I.S."/>
            <person name="Schmidt S.A."/>
            <person name="Borneman A.R."/>
        </authorList>
    </citation>
    <scope>NUCLEOTIDE SEQUENCE [LARGE SCALE GENOMIC DNA]</scope>
    <source>
        <strain evidence="3">cv. Chardonnay</strain>
        <tissue evidence="2">Leaf</tissue>
    </source>
</reference>
<dbReference type="AlphaFoldDB" id="A0A438GPW7"/>